<evidence type="ECO:0000256" key="1">
    <source>
        <dbReference type="ARBA" id="ARBA00000085"/>
    </source>
</evidence>
<evidence type="ECO:0000313" key="11">
    <source>
        <dbReference type="EMBL" id="APH39508.1"/>
    </source>
</evidence>
<protein>
    <recommendedName>
        <fullName evidence="2">histidine kinase</fullName>
        <ecNumber evidence="2">2.7.13.3</ecNumber>
    </recommendedName>
</protein>
<dbReference type="SUPFAM" id="SSF52172">
    <property type="entry name" value="CheY-like"/>
    <property type="match status" value="1"/>
</dbReference>
<sequence length="285" mass="31766">MESEITPKILIVDDEPQNLDLMEAYLSQLYELTLAKSGEECLQKVKEKEIDLILLDIMMPGMSGYDVAKSLKESQSTRHIPIIMVTALSEKEDRIKGIEVGADDFLTKPVNRVELLTRVKSLLRIKSLHDELVTEKEHLKMQNHIRKVLTSIIPSLLSSAPPEQKKIIIRQMVDMVEDIVRSSCTGCEGETTDSQDVAEICCKAMNQLGASYFVDGDGDKNGCSIIKAHKCPWGEESKINPIMCNLTTGVFSKMVNGVTDGEVNVNKTMGNGDDHCCFDICIERE</sequence>
<dbReference type="STRING" id="2177.BHR79_08465"/>
<gene>
    <name evidence="11" type="ORF">BHR79_08465</name>
    <name evidence="12" type="ORF">EFE40_06810</name>
    <name evidence="13" type="ORF">SAMN04515625_0601</name>
</gene>
<dbReference type="GO" id="GO:0005524">
    <property type="term" value="F:ATP binding"/>
    <property type="evidence" value="ECO:0007669"/>
    <property type="project" value="UniProtKB-KW"/>
</dbReference>
<dbReference type="EMBL" id="FNMU01000002">
    <property type="protein sequence ID" value="SDW28635.1"/>
    <property type="molecule type" value="Genomic_DNA"/>
</dbReference>
<evidence type="ECO:0000256" key="9">
    <source>
        <dbReference type="PROSITE-ProRule" id="PRU00169"/>
    </source>
</evidence>
<accession>A0A1L3Q3R6</accession>
<keyword evidence="14" id="KW-1185">Reference proteome</keyword>
<evidence type="ECO:0000256" key="6">
    <source>
        <dbReference type="ARBA" id="ARBA00022777"/>
    </source>
</evidence>
<feature type="domain" description="Response regulatory" evidence="10">
    <location>
        <begin position="8"/>
        <end position="123"/>
    </location>
</feature>
<dbReference type="Proteomes" id="UP000198669">
    <property type="component" value="Unassembled WGS sequence"/>
</dbReference>
<dbReference type="PANTHER" id="PTHR44591">
    <property type="entry name" value="STRESS RESPONSE REGULATOR PROTEIN 1"/>
    <property type="match status" value="1"/>
</dbReference>
<evidence type="ECO:0000256" key="2">
    <source>
        <dbReference type="ARBA" id="ARBA00012438"/>
    </source>
</evidence>
<dbReference type="SMART" id="SM00448">
    <property type="entry name" value="REC"/>
    <property type="match status" value="1"/>
</dbReference>
<keyword evidence="3 9" id="KW-0597">Phosphoprotein</keyword>
<evidence type="ECO:0000256" key="3">
    <source>
        <dbReference type="ARBA" id="ARBA00022553"/>
    </source>
</evidence>
<evidence type="ECO:0000313" key="15">
    <source>
        <dbReference type="Proteomes" id="UP000198669"/>
    </source>
</evidence>
<feature type="modified residue" description="4-aspartylphosphate" evidence="9">
    <location>
        <position position="56"/>
    </location>
</feature>
<dbReference type="Pfam" id="PF00072">
    <property type="entry name" value="Response_reg"/>
    <property type="match status" value="1"/>
</dbReference>
<dbReference type="Proteomes" id="UP000186879">
    <property type="component" value="Chromosome"/>
</dbReference>
<evidence type="ECO:0000256" key="4">
    <source>
        <dbReference type="ARBA" id="ARBA00022679"/>
    </source>
</evidence>
<keyword evidence="5" id="KW-0547">Nucleotide-binding</keyword>
<keyword evidence="7" id="KW-0067">ATP-binding</keyword>
<evidence type="ECO:0000256" key="5">
    <source>
        <dbReference type="ARBA" id="ARBA00022741"/>
    </source>
</evidence>
<dbReference type="EC" id="2.7.13.3" evidence="2"/>
<proteinExistence type="predicted"/>
<keyword evidence="4" id="KW-0808">Transferase</keyword>
<dbReference type="InterPro" id="IPR050595">
    <property type="entry name" value="Bact_response_regulator"/>
</dbReference>
<dbReference type="AlphaFoldDB" id="A0A1L3Q3R6"/>
<dbReference type="Pfam" id="PF18546">
    <property type="entry name" value="MetOD1"/>
    <property type="match status" value="1"/>
</dbReference>
<comment type="catalytic activity">
    <reaction evidence="1">
        <text>ATP + protein L-histidine = ADP + protein N-phospho-L-histidine.</text>
        <dbReference type="EC" id="2.7.13.3"/>
    </reaction>
</comment>
<dbReference type="RefSeq" id="WP_072561932.1">
    <property type="nucleotide sequence ID" value="NZ_CP017921.1"/>
</dbReference>
<dbReference type="Proteomes" id="UP000267921">
    <property type="component" value="Unassembled WGS sequence"/>
</dbReference>
<dbReference type="GO" id="GO:0000160">
    <property type="term" value="P:phosphorelay signal transduction system"/>
    <property type="evidence" value="ECO:0007669"/>
    <property type="project" value="UniProtKB-KW"/>
</dbReference>
<name>A0A1L3Q3R6_9EURY</name>
<dbReference type="PANTHER" id="PTHR44591:SF3">
    <property type="entry name" value="RESPONSE REGULATORY DOMAIN-CONTAINING PROTEIN"/>
    <property type="match status" value="1"/>
</dbReference>
<dbReference type="FunFam" id="3.40.50.2300:FF:000121">
    <property type="entry name" value="Sensor histidine kinase RcsC"/>
    <property type="match status" value="1"/>
</dbReference>
<dbReference type="EMBL" id="CP017921">
    <property type="protein sequence ID" value="APH39508.1"/>
    <property type="molecule type" value="Genomic_DNA"/>
</dbReference>
<keyword evidence="6" id="KW-0418">Kinase</keyword>
<evidence type="ECO:0000313" key="16">
    <source>
        <dbReference type="Proteomes" id="UP000267921"/>
    </source>
</evidence>
<dbReference type="InterPro" id="IPR001789">
    <property type="entry name" value="Sig_transdc_resp-reg_receiver"/>
</dbReference>
<reference evidence="12 16" key="3">
    <citation type="submission" date="2018-10" db="EMBL/GenBank/DDBJ databases">
        <title>Cultivation of a novel Methanohalophilus strain from Kebrit Deep of the Red Sea and a genomic comparison of members of the genus Methanohalophilus.</title>
        <authorList>
            <person name="Guan Y."/>
            <person name="Ngugi D.K."/>
            <person name="Stingl U."/>
        </authorList>
    </citation>
    <scope>NUCLEOTIDE SEQUENCE [LARGE SCALE GENOMIC DNA]</scope>
    <source>
        <strain evidence="12 16">DSM 3094</strain>
    </source>
</reference>
<dbReference type="GO" id="GO:0004673">
    <property type="term" value="F:protein histidine kinase activity"/>
    <property type="evidence" value="ECO:0007669"/>
    <property type="project" value="UniProtKB-EC"/>
</dbReference>
<reference evidence="11 14" key="1">
    <citation type="submission" date="2016-10" db="EMBL/GenBank/DDBJ databases">
        <title>Methanohalophilus halophilus.</title>
        <authorList>
            <person name="L'haridon S."/>
        </authorList>
    </citation>
    <scope>NUCLEOTIDE SEQUENCE [LARGE SCALE GENOMIC DNA]</scope>
    <source>
        <strain evidence="11 14">Z-7982</strain>
    </source>
</reference>
<dbReference type="InterPro" id="IPR041359">
    <property type="entry name" value="MetOD1"/>
</dbReference>
<reference evidence="13 15" key="2">
    <citation type="submission" date="2016-10" db="EMBL/GenBank/DDBJ databases">
        <authorList>
            <person name="de Groot N.N."/>
        </authorList>
    </citation>
    <scope>NUCLEOTIDE SEQUENCE [LARGE SCALE GENOMIC DNA]</scope>
    <source>
        <strain evidence="13 15">Z-7982</strain>
    </source>
</reference>
<dbReference type="InterPro" id="IPR011006">
    <property type="entry name" value="CheY-like_superfamily"/>
</dbReference>
<organism evidence="11 14">
    <name type="scientific">Methanohalophilus halophilus</name>
    <dbReference type="NCBI Taxonomy" id="2177"/>
    <lineage>
        <taxon>Archaea</taxon>
        <taxon>Methanobacteriati</taxon>
        <taxon>Methanobacteriota</taxon>
        <taxon>Stenosarchaea group</taxon>
        <taxon>Methanomicrobia</taxon>
        <taxon>Methanosarcinales</taxon>
        <taxon>Methanosarcinaceae</taxon>
        <taxon>Methanohalophilus</taxon>
    </lineage>
</organism>
<dbReference type="Gene3D" id="3.40.50.2300">
    <property type="match status" value="1"/>
</dbReference>
<evidence type="ECO:0000256" key="7">
    <source>
        <dbReference type="ARBA" id="ARBA00022840"/>
    </source>
</evidence>
<evidence type="ECO:0000259" key="10">
    <source>
        <dbReference type="PROSITE" id="PS50110"/>
    </source>
</evidence>
<dbReference type="EMBL" id="RJJG01000004">
    <property type="protein sequence ID" value="RNI09157.1"/>
    <property type="molecule type" value="Genomic_DNA"/>
</dbReference>
<dbReference type="CDD" id="cd17538">
    <property type="entry name" value="REC_D1_PleD-like"/>
    <property type="match status" value="1"/>
</dbReference>
<dbReference type="GeneID" id="30583795"/>
<evidence type="ECO:0000313" key="14">
    <source>
        <dbReference type="Proteomes" id="UP000186879"/>
    </source>
</evidence>
<evidence type="ECO:0000313" key="12">
    <source>
        <dbReference type="EMBL" id="RNI09157.1"/>
    </source>
</evidence>
<keyword evidence="8" id="KW-0902">Two-component regulatory system</keyword>
<evidence type="ECO:0000256" key="8">
    <source>
        <dbReference type="ARBA" id="ARBA00023012"/>
    </source>
</evidence>
<dbReference type="KEGG" id="mhaz:BHR79_08465"/>
<evidence type="ECO:0000313" key="13">
    <source>
        <dbReference type="EMBL" id="SDW28635.1"/>
    </source>
</evidence>
<dbReference type="OrthoDB" id="9652at2157"/>
<dbReference type="PROSITE" id="PS50110">
    <property type="entry name" value="RESPONSE_REGULATORY"/>
    <property type="match status" value="1"/>
</dbReference>